<proteinExistence type="predicted"/>
<sequence>MHTTTNNNNNNEVSQEINSTRLCGMNDELTIAQVSGAMCSGSNDPVGALRMQNAGSLYWERRKYNAEKAARTRHQSTDDWPSEMESPRSKGKSVIRFTEPLPTWQRE</sequence>
<dbReference type="EMBL" id="JAKEKT020000041">
    <property type="protein sequence ID" value="KAL1641313.1"/>
    <property type="molecule type" value="Genomic_DNA"/>
</dbReference>
<keyword evidence="3" id="KW-1185">Reference proteome</keyword>
<protein>
    <submittedName>
        <fullName evidence="2">Uncharacterized protein</fullName>
    </submittedName>
</protein>
<comment type="caution">
    <text evidence="2">The sequence shown here is derived from an EMBL/GenBank/DDBJ whole genome shotgun (WGS) entry which is preliminary data.</text>
</comment>
<organism evidence="2 3">
    <name type="scientific">Diplodia intermedia</name>
    <dbReference type="NCBI Taxonomy" id="856260"/>
    <lineage>
        <taxon>Eukaryota</taxon>
        <taxon>Fungi</taxon>
        <taxon>Dikarya</taxon>
        <taxon>Ascomycota</taxon>
        <taxon>Pezizomycotina</taxon>
        <taxon>Dothideomycetes</taxon>
        <taxon>Dothideomycetes incertae sedis</taxon>
        <taxon>Botryosphaeriales</taxon>
        <taxon>Botryosphaeriaceae</taxon>
        <taxon>Diplodia</taxon>
    </lineage>
</organism>
<evidence type="ECO:0000256" key="1">
    <source>
        <dbReference type="SAM" id="MobiDB-lite"/>
    </source>
</evidence>
<evidence type="ECO:0000313" key="2">
    <source>
        <dbReference type="EMBL" id="KAL1641313.1"/>
    </source>
</evidence>
<feature type="region of interest" description="Disordered" evidence="1">
    <location>
        <begin position="69"/>
        <end position="107"/>
    </location>
</feature>
<name>A0ABR3TNP8_9PEZI</name>
<accession>A0ABR3TNP8</accession>
<evidence type="ECO:0000313" key="3">
    <source>
        <dbReference type="Proteomes" id="UP001521184"/>
    </source>
</evidence>
<reference evidence="2 3" key="1">
    <citation type="journal article" date="2023" name="Plant Dis.">
        <title>First Report of Diplodia intermedia Causing Canker and Dieback Diseases on Apple Trees in Canada.</title>
        <authorList>
            <person name="Ellouze W."/>
            <person name="Ilyukhin E."/>
            <person name="Sulman M."/>
            <person name="Ali S."/>
        </authorList>
    </citation>
    <scope>NUCLEOTIDE SEQUENCE [LARGE SCALE GENOMIC DNA]</scope>
    <source>
        <strain evidence="2 3">M45-28</strain>
    </source>
</reference>
<dbReference type="Proteomes" id="UP001521184">
    <property type="component" value="Unassembled WGS sequence"/>
</dbReference>
<gene>
    <name evidence="2" type="ORF">SLS58_006215</name>
</gene>